<evidence type="ECO:0000256" key="4">
    <source>
        <dbReference type="ARBA" id="ARBA00022695"/>
    </source>
</evidence>
<keyword evidence="3 8" id="KW-0808">Transferase</keyword>
<dbReference type="GO" id="GO:0005829">
    <property type="term" value="C:cytosol"/>
    <property type="evidence" value="ECO:0007669"/>
    <property type="project" value="TreeGrafter"/>
</dbReference>
<dbReference type="GO" id="GO:0003723">
    <property type="term" value="F:RNA binding"/>
    <property type="evidence" value="ECO:0007669"/>
    <property type="project" value="UniProtKB-UniRule"/>
</dbReference>
<dbReference type="Gene3D" id="3.30.230.70">
    <property type="entry name" value="GHMP Kinase, N-terminal domain"/>
    <property type="match status" value="2"/>
</dbReference>
<dbReference type="PANTHER" id="PTHR11252:SF0">
    <property type="entry name" value="POLYRIBONUCLEOTIDE NUCLEOTIDYLTRANSFERASE 1, MITOCHONDRIAL"/>
    <property type="match status" value="1"/>
</dbReference>
<dbReference type="SMART" id="SM00316">
    <property type="entry name" value="S1"/>
    <property type="match status" value="1"/>
</dbReference>
<dbReference type="Gene3D" id="3.30.1370.10">
    <property type="entry name" value="K Homology domain, type 1"/>
    <property type="match status" value="1"/>
</dbReference>
<evidence type="ECO:0000256" key="7">
    <source>
        <dbReference type="ARBA" id="ARBA00022884"/>
    </source>
</evidence>
<evidence type="ECO:0000259" key="10">
    <source>
        <dbReference type="PROSITE" id="PS50126"/>
    </source>
</evidence>
<keyword evidence="2 8" id="KW-0963">Cytoplasm</keyword>
<dbReference type="GO" id="GO:0000287">
    <property type="term" value="F:magnesium ion binding"/>
    <property type="evidence" value="ECO:0007669"/>
    <property type="project" value="UniProtKB-UniRule"/>
</dbReference>
<dbReference type="InterPro" id="IPR004087">
    <property type="entry name" value="KH_dom"/>
</dbReference>
<dbReference type="HAMAP" id="MF_01595">
    <property type="entry name" value="PNPase"/>
    <property type="match status" value="1"/>
</dbReference>
<dbReference type="NCBIfam" id="NF008805">
    <property type="entry name" value="PRK11824.1"/>
    <property type="match status" value="1"/>
</dbReference>
<comment type="cofactor">
    <cofactor evidence="8">
        <name>Mg(2+)</name>
        <dbReference type="ChEBI" id="CHEBI:18420"/>
    </cofactor>
</comment>
<dbReference type="Pfam" id="PF03726">
    <property type="entry name" value="PNPase"/>
    <property type="match status" value="1"/>
</dbReference>
<dbReference type="CDD" id="cd11363">
    <property type="entry name" value="RNase_PH_PNPase_1"/>
    <property type="match status" value="1"/>
</dbReference>
<keyword evidence="6 8" id="KW-0460">Magnesium</keyword>
<dbReference type="Gene3D" id="2.40.50.140">
    <property type="entry name" value="Nucleic acid-binding proteins"/>
    <property type="match status" value="1"/>
</dbReference>
<dbReference type="EC" id="2.7.7.8" evidence="8"/>
<dbReference type="CDD" id="cd02393">
    <property type="entry name" value="KH-I_PNPase"/>
    <property type="match status" value="1"/>
</dbReference>
<evidence type="ECO:0000256" key="5">
    <source>
        <dbReference type="ARBA" id="ARBA00022723"/>
    </source>
</evidence>
<evidence type="ECO:0000256" key="2">
    <source>
        <dbReference type="ARBA" id="ARBA00022490"/>
    </source>
</evidence>
<evidence type="ECO:0000256" key="6">
    <source>
        <dbReference type="ARBA" id="ARBA00022842"/>
    </source>
</evidence>
<dbReference type="InterPro" id="IPR036612">
    <property type="entry name" value="KH_dom_type_1_sf"/>
</dbReference>
<dbReference type="Proteomes" id="UP000885779">
    <property type="component" value="Unassembled WGS sequence"/>
</dbReference>
<dbReference type="InterPro" id="IPR020568">
    <property type="entry name" value="Ribosomal_Su5_D2-typ_SF"/>
</dbReference>
<dbReference type="InterPro" id="IPR015848">
    <property type="entry name" value="PNPase_PH_RNA-bd_bac/org-type"/>
</dbReference>
<dbReference type="PROSITE" id="PS50126">
    <property type="entry name" value="S1"/>
    <property type="match status" value="1"/>
</dbReference>
<reference evidence="11" key="1">
    <citation type="journal article" date="2020" name="mSystems">
        <title>Genome- and Community-Level Interaction Insights into Carbon Utilization and Element Cycling Functions of Hydrothermarchaeota in Hydrothermal Sediment.</title>
        <authorList>
            <person name="Zhou Z."/>
            <person name="Liu Y."/>
            <person name="Xu W."/>
            <person name="Pan J."/>
            <person name="Luo Z.H."/>
            <person name="Li M."/>
        </authorList>
    </citation>
    <scope>NUCLEOTIDE SEQUENCE [LARGE SCALE GENOMIC DNA]</scope>
    <source>
        <strain evidence="11">HyVt-577</strain>
    </source>
</reference>
<dbReference type="Pfam" id="PF00013">
    <property type="entry name" value="KH_1"/>
    <property type="match status" value="1"/>
</dbReference>
<evidence type="ECO:0000256" key="8">
    <source>
        <dbReference type="HAMAP-Rule" id="MF_01595"/>
    </source>
</evidence>
<name>A0A7V4TZ83_CALAY</name>
<accession>A0A7V4TZ83</accession>
<dbReference type="FunFam" id="3.30.230.70:FF:000001">
    <property type="entry name" value="Polyribonucleotide nucleotidyltransferase"/>
    <property type="match status" value="1"/>
</dbReference>
<dbReference type="AlphaFoldDB" id="A0A7V4TZ83"/>
<comment type="subcellular location">
    <subcellularLocation>
        <location evidence="8">Cytoplasm</location>
    </subcellularLocation>
</comment>
<comment type="catalytic activity">
    <reaction evidence="8">
        <text>RNA(n+1) + phosphate = RNA(n) + a ribonucleoside 5'-diphosphate</text>
        <dbReference type="Rhea" id="RHEA:22096"/>
        <dbReference type="Rhea" id="RHEA-COMP:14527"/>
        <dbReference type="Rhea" id="RHEA-COMP:17342"/>
        <dbReference type="ChEBI" id="CHEBI:43474"/>
        <dbReference type="ChEBI" id="CHEBI:57930"/>
        <dbReference type="ChEBI" id="CHEBI:140395"/>
        <dbReference type="EC" id="2.7.7.8"/>
    </reaction>
</comment>
<dbReference type="InterPro" id="IPR036456">
    <property type="entry name" value="PNPase_PH_RNA-bd_sf"/>
</dbReference>
<evidence type="ECO:0000256" key="9">
    <source>
        <dbReference type="SAM" id="MobiDB-lite"/>
    </source>
</evidence>
<gene>
    <name evidence="8" type="primary">pnp</name>
    <name evidence="11" type="ORF">ENK44_04920</name>
</gene>
<dbReference type="GO" id="GO:0006402">
    <property type="term" value="P:mRNA catabolic process"/>
    <property type="evidence" value="ECO:0007669"/>
    <property type="project" value="UniProtKB-UniRule"/>
</dbReference>
<dbReference type="InterPro" id="IPR003029">
    <property type="entry name" value="S1_domain"/>
</dbReference>
<dbReference type="PIRSF" id="PIRSF005499">
    <property type="entry name" value="PNPase"/>
    <property type="match status" value="1"/>
</dbReference>
<organism evidence="11">
    <name type="scientific">Caldithrix abyssi</name>
    <dbReference type="NCBI Taxonomy" id="187145"/>
    <lineage>
        <taxon>Bacteria</taxon>
        <taxon>Pseudomonadati</taxon>
        <taxon>Calditrichota</taxon>
        <taxon>Calditrichia</taxon>
        <taxon>Calditrichales</taxon>
        <taxon>Calditrichaceae</taxon>
        <taxon>Caldithrix</taxon>
    </lineage>
</organism>
<dbReference type="PANTHER" id="PTHR11252">
    <property type="entry name" value="POLYRIBONUCLEOTIDE NUCLEOTIDYLTRANSFERASE"/>
    <property type="match status" value="1"/>
</dbReference>
<evidence type="ECO:0000313" key="11">
    <source>
        <dbReference type="EMBL" id="HGY55020.1"/>
    </source>
</evidence>
<dbReference type="Pfam" id="PF01138">
    <property type="entry name" value="RNase_PH"/>
    <property type="match status" value="2"/>
</dbReference>
<feature type="region of interest" description="Disordered" evidence="9">
    <location>
        <begin position="687"/>
        <end position="707"/>
    </location>
</feature>
<protein>
    <recommendedName>
        <fullName evidence="8">Polyribonucleotide nucleotidyltransferase</fullName>
        <ecNumber evidence="8">2.7.7.8</ecNumber>
    </recommendedName>
    <alternativeName>
        <fullName evidence="8">Polynucleotide phosphorylase</fullName>
        <shortName evidence="8">PNPase</shortName>
    </alternativeName>
</protein>
<dbReference type="SUPFAM" id="SSF54211">
    <property type="entry name" value="Ribosomal protein S5 domain 2-like"/>
    <property type="match status" value="2"/>
</dbReference>
<dbReference type="InterPro" id="IPR015847">
    <property type="entry name" value="ExoRNase_PH_dom2"/>
</dbReference>
<evidence type="ECO:0000256" key="1">
    <source>
        <dbReference type="ARBA" id="ARBA00007404"/>
    </source>
</evidence>
<dbReference type="InterPro" id="IPR036345">
    <property type="entry name" value="ExoRNase_PH_dom2_sf"/>
</dbReference>
<feature type="binding site" evidence="8">
    <location>
        <position position="489"/>
    </location>
    <ligand>
        <name>Mg(2+)</name>
        <dbReference type="ChEBI" id="CHEBI:18420"/>
    </ligand>
</feature>
<dbReference type="InterPro" id="IPR012340">
    <property type="entry name" value="NA-bd_OB-fold"/>
</dbReference>
<dbReference type="InterPro" id="IPR004088">
    <property type="entry name" value="KH_dom_type_1"/>
</dbReference>
<dbReference type="NCBIfam" id="TIGR03591">
    <property type="entry name" value="polynuc_phos"/>
    <property type="match status" value="1"/>
</dbReference>
<dbReference type="SUPFAM" id="SSF46915">
    <property type="entry name" value="Polynucleotide phosphorylase/guanosine pentaphosphate synthase (PNPase/GPSI), domain 3"/>
    <property type="match status" value="1"/>
</dbReference>
<dbReference type="SMART" id="SM00322">
    <property type="entry name" value="KH"/>
    <property type="match status" value="1"/>
</dbReference>
<dbReference type="FunFam" id="3.30.230.70:FF:000002">
    <property type="entry name" value="Polyribonucleotide nucleotidyltransferase"/>
    <property type="match status" value="1"/>
</dbReference>
<sequence length="707" mass="77555">MIIRKSTEINGKTLTLETGRMAKQADGAVLVQYGDTMVLVTAVASKESSEDRGFFPLSVEYREKMFSAGRIPGGFIKREGRPSEKEILSARLIDRPIRPLFPDTFLFETQIIASVLSMDKENDPDVLAGLGASAALVISDIPFAGPIATVRVARIGGEFVINPTITQMEEADLELVVSGSEDSIAMVEGEAKEVSEDDLLQAISAAHEAIKKLIDLQKEILNELNVVKREIPQPELPEGLEQRVLEMGEPKVAEAIKIQEKSERQNALRAVKDEIIEALEEEFPETGKKIGAILHDIEKKLVREMVLETNVRLDGRGLRDVRPITCEVSVLPRTHGSALFTRGQTQALGVVTLGTKGDEQIIDALEGESSKRYLLHYNFPPFCTGEAKPIRGVSRREIGHGNLAERALKTVIPPQEEFPYTIRIVSEVLESNGSSSMATVCAGSLALMDAGVPVKRTVAGIAMGLIKKDDKIAILSDILGDEDHIGDMDFKVAGTANGITAVQMDIKIEGISQEIMAQALQQAKEGRSHIMQKMEEVLSEPKPEISRWAPRILEFHIPIDKIGAVIGPGGKTIRAIIEKTGVQIDIDDDGKVTVASPDSAEAEEARAIIEGMVEEPEVGRAYKGVVRRVRDFGAFVEFMPGKEGMVHISELELSRTNKVTDVVNEGDEIDVVVKSIGNDGKIALSRREYLRRQNNKKEHHKEKESKH</sequence>
<comment type="caution">
    <text evidence="11">The sequence shown here is derived from an EMBL/GenBank/DDBJ whole genome shotgun (WGS) entry which is preliminary data.</text>
</comment>
<keyword evidence="4 8" id="KW-0548">Nucleotidyltransferase</keyword>
<evidence type="ECO:0000256" key="3">
    <source>
        <dbReference type="ARBA" id="ARBA00022679"/>
    </source>
</evidence>
<dbReference type="FunFam" id="3.30.1370.10:FF:000001">
    <property type="entry name" value="Polyribonucleotide nucleotidyltransferase"/>
    <property type="match status" value="1"/>
</dbReference>
<dbReference type="GO" id="GO:0000175">
    <property type="term" value="F:3'-5'-RNA exonuclease activity"/>
    <property type="evidence" value="ECO:0007669"/>
    <property type="project" value="TreeGrafter"/>
</dbReference>
<comment type="function">
    <text evidence="8">Involved in mRNA degradation. Catalyzes the phosphorolysis of single-stranded polyribonucleotides processively in the 3'- to 5'-direction.</text>
</comment>
<dbReference type="CDD" id="cd11364">
    <property type="entry name" value="RNase_PH_PNPase_2"/>
    <property type="match status" value="1"/>
</dbReference>
<dbReference type="EMBL" id="DRQG01000043">
    <property type="protein sequence ID" value="HGY55020.1"/>
    <property type="molecule type" value="Genomic_DNA"/>
</dbReference>
<dbReference type="GO" id="GO:0006396">
    <property type="term" value="P:RNA processing"/>
    <property type="evidence" value="ECO:0007669"/>
    <property type="project" value="InterPro"/>
</dbReference>
<dbReference type="InterPro" id="IPR012162">
    <property type="entry name" value="PNPase"/>
</dbReference>
<dbReference type="InterPro" id="IPR001247">
    <property type="entry name" value="ExoRNase_PH_dom1"/>
</dbReference>
<feature type="domain" description="S1 motif" evidence="10">
    <location>
        <begin position="619"/>
        <end position="687"/>
    </location>
</feature>
<proteinExistence type="inferred from homology"/>
<feature type="binding site" evidence="8">
    <location>
        <position position="483"/>
    </location>
    <ligand>
        <name>Mg(2+)</name>
        <dbReference type="ChEBI" id="CHEBI:18420"/>
    </ligand>
</feature>
<dbReference type="PROSITE" id="PS50084">
    <property type="entry name" value="KH_TYPE_1"/>
    <property type="match status" value="1"/>
</dbReference>
<keyword evidence="7 8" id="KW-0694">RNA-binding</keyword>
<dbReference type="SUPFAM" id="SSF55666">
    <property type="entry name" value="Ribonuclease PH domain 2-like"/>
    <property type="match status" value="2"/>
</dbReference>
<dbReference type="GO" id="GO:0004654">
    <property type="term" value="F:polyribonucleotide nucleotidyltransferase activity"/>
    <property type="evidence" value="ECO:0007669"/>
    <property type="project" value="UniProtKB-UniRule"/>
</dbReference>
<dbReference type="Pfam" id="PF03725">
    <property type="entry name" value="RNase_PH_C"/>
    <property type="match status" value="1"/>
</dbReference>
<dbReference type="SUPFAM" id="SSF54791">
    <property type="entry name" value="Eukaryotic type KH-domain (KH-domain type I)"/>
    <property type="match status" value="1"/>
</dbReference>
<keyword evidence="5 8" id="KW-0479">Metal-binding</keyword>
<comment type="similarity">
    <text evidence="1 8">Belongs to the polyribonucleotide nucleotidyltransferase family.</text>
</comment>
<dbReference type="InterPro" id="IPR027408">
    <property type="entry name" value="PNPase/RNase_PH_dom_sf"/>
</dbReference>
<dbReference type="Pfam" id="PF00575">
    <property type="entry name" value="S1"/>
    <property type="match status" value="1"/>
</dbReference>
<dbReference type="SUPFAM" id="SSF50249">
    <property type="entry name" value="Nucleic acid-binding proteins"/>
    <property type="match status" value="1"/>
</dbReference>